<accession>A0A2K4ZNT1</accession>
<dbReference type="OrthoDB" id="9803192at2"/>
<protein>
    <submittedName>
        <fullName evidence="2">Ferredoxin-dependent glutamate synthase 2</fullName>
        <ecNumber evidence="2">1.4.7.1</ecNumber>
    </submittedName>
</protein>
<keyword evidence="3" id="KW-1185">Reference proteome</keyword>
<reference evidence="2 3" key="1">
    <citation type="submission" date="2018-01" db="EMBL/GenBank/DDBJ databases">
        <authorList>
            <person name="Gaut B.S."/>
            <person name="Morton B.R."/>
            <person name="Clegg M.T."/>
            <person name="Duvall M.R."/>
        </authorList>
    </citation>
    <scope>NUCLEOTIDE SEQUENCE [LARGE SCALE GENOMIC DNA]</scope>
    <source>
        <strain evidence="2">GP69</strain>
    </source>
</reference>
<dbReference type="AlphaFoldDB" id="A0A2K4ZNT1"/>
<evidence type="ECO:0000313" key="2">
    <source>
        <dbReference type="EMBL" id="SOY32110.1"/>
    </source>
</evidence>
<proteinExistence type="predicted"/>
<dbReference type="Pfam" id="PF01493">
    <property type="entry name" value="GXGXG"/>
    <property type="match status" value="1"/>
</dbReference>
<dbReference type="EC" id="1.4.7.1" evidence="2"/>
<dbReference type="RefSeq" id="WP_103242079.1">
    <property type="nucleotide sequence ID" value="NZ_CANRXC010000018.1"/>
</dbReference>
<dbReference type="PIRSF" id="PIRSF006519">
    <property type="entry name" value="GOGAT_dom3"/>
    <property type="match status" value="1"/>
</dbReference>
<evidence type="ECO:0000313" key="3">
    <source>
        <dbReference type="Proteomes" id="UP000236311"/>
    </source>
</evidence>
<dbReference type="Gene3D" id="2.160.20.60">
    <property type="entry name" value="Glutamate synthase, alpha subunit, C-terminal domain"/>
    <property type="match status" value="1"/>
</dbReference>
<gene>
    <name evidence="2" type="primary">gltS</name>
    <name evidence="2" type="ORF">AMURIS_04863</name>
</gene>
<dbReference type="InterPro" id="IPR002489">
    <property type="entry name" value="Glu_synth_asu_C"/>
</dbReference>
<dbReference type="InterPro" id="IPR012061">
    <property type="entry name" value="Glu_synth_lsu_3"/>
</dbReference>
<evidence type="ECO:0000259" key="1">
    <source>
        <dbReference type="Pfam" id="PF01493"/>
    </source>
</evidence>
<organism evidence="2 3">
    <name type="scientific">Acetatifactor muris</name>
    <dbReference type="NCBI Taxonomy" id="879566"/>
    <lineage>
        <taxon>Bacteria</taxon>
        <taxon>Bacillati</taxon>
        <taxon>Bacillota</taxon>
        <taxon>Clostridia</taxon>
        <taxon>Lachnospirales</taxon>
        <taxon>Lachnospiraceae</taxon>
        <taxon>Acetatifactor</taxon>
    </lineage>
</organism>
<name>A0A2K4ZNT1_9FIRM</name>
<dbReference type="EMBL" id="OFSM01000039">
    <property type="protein sequence ID" value="SOY32110.1"/>
    <property type="molecule type" value="Genomic_DNA"/>
</dbReference>
<dbReference type="InterPro" id="IPR036485">
    <property type="entry name" value="Glu_synth_asu_C_sf"/>
</dbReference>
<dbReference type="SUPFAM" id="SSF69336">
    <property type="entry name" value="Alpha subunit of glutamate synthase, C-terminal domain"/>
    <property type="match status" value="1"/>
</dbReference>
<dbReference type="GO" id="GO:0016041">
    <property type="term" value="F:glutamate synthase (ferredoxin) activity"/>
    <property type="evidence" value="ECO:0007669"/>
    <property type="project" value="UniProtKB-EC"/>
</dbReference>
<keyword evidence="2" id="KW-0560">Oxidoreductase</keyword>
<feature type="domain" description="Glutamate synthase alpha subunit C-terminal" evidence="1">
    <location>
        <begin position="20"/>
        <end position="189"/>
    </location>
</feature>
<dbReference type="Proteomes" id="UP000236311">
    <property type="component" value="Unassembled WGS sequence"/>
</dbReference>
<sequence length="240" mass="25950">MQIIDAADLDYRAVNEALRKAETDYIIEGCCGQRFIAAGMSDRNLTINGIPGNALGAYLNNANITVNANAQDAVGDTMNEGKILIHGNIGDAAGYAMRGGKIYVQGNAGYRAGIHMKAYKEKIPVMIIGGCAGSFLGEYQAGGVIIVLGLHRDGRRIVGNFPCTGMHGGKMFLRSSCEEILFPGQVTARRATAEELEEIREYLSEYCLDFGYSVDELLSGPFTVITPDSKNPYKQMYVAN</sequence>
<dbReference type="PANTHER" id="PTHR39673">
    <property type="entry name" value="TUNGSTEN FORMYLMETHANOFURAN DEHYDROGENASE, SUBUNIT C (FWDC)"/>
    <property type="match status" value="1"/>
</dbReference>
<dbReference type="PANTHER" id="PTHR39673:SF5">
    <property type="entry name" value="TUNGSTEN-CONTAINING FORMYLMETHANOFURAN DEHYDROGENASE 2 SUBUNIT C"/>
    <property type="match status" value="1"/>
</dbReference>